<keyword evidence="3" id="KW-1185">Reference proteome</keyword>
<dbReference type="EMBL" id="LWMH01000001">
    <property type="protein sequence ID" value="KZS48865.1"/>
    <property type="molecule type" value="Genomic_DNA"/>
</dbReference>
<keyword evidence="1" id="KW-0812">Transmembrane</keyword>
<keyword evidence="1" id="KW-0472">Membrane</keyword>
<protein>
    <submittedName>
        <fullName evidence="2">Uncharacterized protein</fullName>
    </submittedName>
</protein>
<gene>
    <name evidence="2" type="ORF">AWU65_24485</name>
</gene>
<feature type="transmembrane region" description="Helical" evidence="1">
    <location>
        <begin position="7"/>
        <end position="26"/>
    </location>
</feature>
<reference evidence="2" key="1">
    <citation type="journal article" date="2016" name="Genome Announc.">
        <title>Draft genomes of two strains of Paenibacillus glucanolyticus with capability to degrade lignocellulose.</title>
        <authorList>
            <person name="Mathews S.L."/>
            <person name="Pawlak J."/>
            <person name="Grunden A.M."/>
        </authorList>
    </citation>
    <scope>NUCLEOTIDE SEQUENCE [LARGE SCALE GENOMIC DNA]</scope>
    <source>
        <strain evidence="2">SLM1</strain>
    </source>
</reference>
<accession>A0A163M9L2</accession>
<evidence type="ECO:0000313" key="3">
    <source>
        <dbReference type="Proteomes" id="UP000076796"/>
    </source>
</evidence>
<comment type="caution">
    <text evidence="2">The sequence shown here is derived from an EMBL/GenBank/DDBJ whole genome shotgun (WGS) entry which is preliminary data.</text>
</comment>
<proteinExistence type="predicted"/>
<dbReference type="GeneID" id="97555544"/>
<evidence type="ECO:0000256" key="1">
    <source>
        <dbReference type="SAM" id="Phobius"/>
    </source>
</evidence>
<dbReference type="Proteomes" id="UP000076796">
    <property type="component" value="Unassembled WGS sequence"/>
</dbReference>
<dbReference type="OrthoDB" id="2578229at2"/>
<organism evidence="2 3">
    <name type="scientific">Paenibacillus glucanolyticus</name>
    <dbReference type="NCBI Taxonomy" id="59843"/>
    <lineage>
        <taxon>Bacteria</taxon>
        <taxon>Bacillati</taxon>
        <taxon>Bacillota</taxon>
        <taxon>Bacilli</taxon>
        <taxon>Bacillales</taxon>
        <taxon>Paenibacillaceae</taxon>
        <taxon>Paenibacillus</taxon>
    </lineage>
</organism>
<sequence>MPKHIKIYALILMIIILINAAMYRHLENQSSEKYNDLYSLYQQKNDSAFVYLVKHASETVPLADTLMAISESKENEDPAKIRQLIDKAKIQAEEIDDQLSTFIEFSDTYLNNAVPKHFVNNTAMTTDEQLDMFILAREARIRGSLYDISYAYWKSNPKTIDIKTRETLRSLALELYELNKTITSFKDNDAAHMFYLTEKYKALMLGNLKPHLERLKKIQDHFQDINKSKKEIDT</sequence>
<evidence type="ECO:0000313" key="2">
    <source>
        <dbReference type="EMBL" id="KZS48865.1"/>
    </source>
</evidence>
<dbReference type="AlphaFoldDB" id="A0A163M9L2"/>
<keyword evidence="1" id="KW-1133">Transmembrane helix</keyword>
<dbReference type="RefSeq" id="WP_063479618.1">
    <property type="nucleotide sequence ID" value="NZ_CP147845.1"/>
</dbReference>
<name>A0A163M9L2_9BACL</name>